<dbReference type="AlphaFoldDB" id="A0A9P9JG84"/>
<dbReference type="Proteomes" id="UP000717696">
    <property type="component" value="Unassembled WGS sequence"/>
</dbReference>
<feature type="compositionally biased region" description="Polar residues" evidence="1">
    <location>
        <begin position="370"/>
        <end position="383"/>
    </location>
</feature>
<accession>A0A9P9JG84</accession>
<keyword evidence="3" id="KW-1185">Reference proteome</keyword>
<gene>
    <name evidence="2" type="ORF">B0J13DRAFT_670867</name>
</gene>
<dbReference type="EMBL" id="JAGMUU010000002">
    <property type="protein sequence ID" value="KAH7160256.1"/>
    <property type="molecule type" value="Genomic_DNA"/>
</dbReference>
<evidence type="ECO:0000313" key="3">
    <source>
        <dbReference type="Proteomes" id="UP000717696"/>
    </source>
</evidence>
<feature type="compositionally biased region" description="Basic and acidic residues" evidence="1">
    <location>
        <begin position="412"/>
        <end position="427"/>
    </location>
</feature>
<sequence length="427" mass="47742">MVAPVTPSISLLRDNFAGPSFLIGKPHQRPLPLNEDSYLEIGRKERRITSNLYKRKCAGPAVGANAHVALKRFGYRDPFATSILFGRSRPRLFQSSWEANPRRYNQFGQPIIRPLNGQTPLPYYPPEELWDPPKQSTYPSQEAMMNPRRECTNPSQMGINSIQQGVFPPQGPMINPVRGVPDLPQMNITPTQQETSSAQKRPMNPFNGDIRSLQMNVNPIQEGTSSSREQALNLFNGSADVSQMNVNPTQEGTSVPEDGLEEGLPDDWAANKIKEMDALFQQAEIASQKRALDKLNESTGTSEQTINPFQQTVNLFQQIANPFQQTIDPAQIENSASIPVPQWSANPPQQSIVPPQTENNAGAPVFQWGATPQQNNNSPQVRQDLSDGNKSHKLKRESNSEFQSRLEGLLGGKKEKTEEKNYRRGRY</sequence>
<organism evidence="2 3">
    <name type="scientific">Dactylonectria estremocensis</name>
    <dbReference type="NCBI Taxonomy" id="1079267"/>
    <lineage>
        <taxon>Eukaryota</taxon>
        <taxon>Fungi</taxon>
        <taxon>Dikarya</taxon>
        <taxon>Ascomycota</taxon>
        <taxon>Pezizomycotina</taxon>
        <taxon>Sordariomycetes</taxon>
        <taxon>Hypocreomycetidae</taxon>
        <taxon>Hypocreales</taxon>
        <taxon>Nectriaceae</taxon>
        <taxon>Dactylonectria</taxon>
    </lineage>
</organism>
<comment type="caution">
    <text evidence="2">The sequence shown here is derived from an EMBL/GenBank/DDBJ whole genome shotgun (WGS) entry which is preliminary data.</text>
</comment>
<evidence type="ECO:0000256" key="1">
    <source>
        <dbReference type="SAM" id="MobiDB-lite"/>
    </source>
</evidence>
<protein>
    <submittedName>
        <fullName evidence="2">Uncharacterized protein</fullName>
    </submittedName>
</protein>
<proteinExistence type="predicted"/>
<reference evidence="2" key="1">
    <citation type="journal article" date="2021" name="Nat. Commun.">
        <title>Genetic determinants of endophytism in the Arabidopsis root mycobiome.</title>
        <authorList>
            <person name="Mesny F."/>
            <person name="Miyauchi S."/>
            <person name="Thiergart T."/>
            <person name="Pickel B."/>
            <person name="Atanasova L."/>
            <person name="Karlsson M."/>
            <person name="Huettel B."/>
            <person name="Barry K.W."/>
            <person name="Haridas S."/>
            <person name="Chen C."/>
            <person name="Bauer D."/>
            <person name="Andreopoulos W."/>
            <person name="Pangilinan J."/>
            <person name="LaButti K."/>
            <person name="Riley R."/>
            <person name="Lipzen A."/>
            <person name="Clum A."/>
            <person name="Drula E."/>
            <person name="Henrissat B."/>
            <person name="Kohler A."/>
            <person name="Grigoriev I.V."/>
            <person name="Martin F.M."/>
            <person name="Hacquard S."/>
        </authorList>
    </citation>
    <scope>NUCLEOTIDE SEQUENCE</scope>
    <source>
        <strain evidence="2">MPI-CAGE-AT-0021</strain>
    </source>
</reference>
<feature type="compositionally biased region" description="Polar residues" evidence="1">
    <location>
        <begin position="339"/>
        <end position="360"/>
    </location>
</feature>
<feature type="region of interest" description="Disordered" evidence="1">
    <location>
        <begin position="339"/>
        <end position="427"/>
    </location>
</feature>
<evidence type="ECO:0000313" key="2">
    <source>
        <dbReference type="EMBL" id="KAH7160256.1"/>
    </source>
</evidence>
<name>A0A9P9JG84_9HYPO</name>
<dbReference type="OrthoDB" id="10559925at2759"/>